<dbReference type="EMBL" id="CP016908">
    <property type="protein sequence ID" value="APR99597.1"/>
    <property type="molecule type" value="Genomic_DNA"/>
</dbReference>
<protein>
    <recommendedName>
        <fullName evidence="3">Amine oxidase domain-containing protein</fullName>
    </recommendedName>
</protein>
<sequence>MKKHYDVVLLGGGLGVFVAAALLARRSWRVLVIGHDFVKPTYAYEKMDLMRRASTFLGYVSPLWSRFLGELAQSQSFKRRLKWAHPHFQWCAPDLRLDVDPDDPLFRSEVEHLFPEVLAALDFRFSEILRLNEICDPALEQEILWPPSHLWDKWKINRAARSLPSLLQPFSLDSVWHFPSHHPLHAFLSMPVQFATYAACYQNDFPALRLYGAWMKGVGALPCGEEERIAFLCERIQGYGGDVQLGDRVSTILHERGRVTGITVEGEEEVIHTHFLLTSLCGRDLFELGEPDTLSALPVRSLPLATMNPTRWKFVVSMWVHSAALPPAMAPELFLVSRGSHERGEAEGFFDGVHLQVEPLRSSRENVSLLVAEVLLTSLDCLPKAREAVMAVVESFIPFLEMHYLVVDSPHDGRPLWDYRSGERKRVERVSFLQEGACKGAESMSPQWVIDSAPWFYSLGADPIQTPLEGAFLVGPSVFPALGQEGELLAAWSTARLIARLDHQRAKMQWSMRTRIEV</sequence>
<evidence type="ECO:0000313" key="1">
    <source>
        <dbReference type="EMBL" id="APR99597.1"/>
    </source>
</evidence>
<proteinExistence type="predicted"/>
<dbReference type="Proteomes" id="UP000185544">
    <property type="component" value="Chromosome"/>
</dbReference>
<dbReference type="InterPro" id="IPR036188">
    <property type="entry name" value="FAD/NAD-bd_sf"/>
</dbReference>
<evidence type="ECO:0000313" key="2">
    <source>
        <dbReference type="Proteomes" id="UP000185544"/>
    </source>
</evidence>
<dbReference type="Gene3D" id="3.50.50.60">
    <property type="entry name" value="FAD/NAD(P)-binding domain"/>
    <property type="match status" value="1"/>
</dbReference>
<evidence type="ECO:0008006" key="3">
    <source>
        <dbReference type="Google" id="ProtNLM"/>
    </source>
</evidence>
<accession>A0A1L6MVZ1</accession>
<dbReference type="KEGG" id="pabo:BCY86_02060"/>
<dbReference type="AlphaFoldDB" id="A0A1L6MVZ1"/>
<organism evidence="1 2">
    <name type="scientific">Pajaroellobacter abortibovis</name>
    <dbReference type="NCBI Taxonomy" id="1882918"/>
    <lineage>
        <taxon>Bacteria</taxon>
        <taxon>Pseudomonadati</taxon>
        <taxon>Myxococcota</taxon>
        <taxon>Polyangia</taxon>
        <taxon>Polyangiales</taxon>
        <taxon>Polyangiaceae</taxon>
    </lineage>
</organism>
<gene>
    <name evidence="1" type="ORF">BCY86_02060</name>
</gene>
<dbReference type="STRING" id="1882918.BCY86_02060"/>
<keyword evidence="2" id="KW-1185">Reference proteome</keyword>
<reference evidence="1 2" key="1">
    <citation type="submission" date="2016-08" db="EMBL/GenBank/DDBJ databases">
        <title>Identification and validation of antigenic proteins from Pajaroellobacter abortibovis using de-novo genome sequence assembly and reverse vaccinology.</title>
        <authorList>
            <person name="Welly B.T."/>
            <person name="Miller M.R."/>
            <person name="Stott J.L."/>
            <person name="Blanchard M.T."/>
            <person name="Islas-Trejo A.D."/>
            <person name="O'Rourke S.M."/>
            <person name="Young A.E."/>
            <person name="Medrano J.F."/>
            <person name="Van Eenennaam A.L."/>
        </authorList>
    </citation>
    <scope>NUCLEOTIDE SEQUENCE [LARGE SCALE GENOMIC DNA]</scope>
    <source>
        <strain evidence="1 2">BTF92-0548A/99-0131</strain>
    </source>
</reference>
<dbReference type="SUPFAM" id="SSF51905">
    <property type="entry name" value="FAD/NAD(P)-binding domain"/>
    <property type="match status" value="1"/>
</dbReference>
<name>A0A1L6MVZ1_9BACT</name>